<feature type="region of interest" description="Disordered" evidence="1">
    <location>
        <begin position="42"/>
        <end position="66"/>
    </location>
</feature>
<name>A0ABQ8L2M3_LABRO</name>
<dbReference type="Proteomes" id="UP000830375">
    <property type="component" value="Unassembled WGS sequence"/>
</dbReference>
<dbReference type="Pfam" id="PF00078">
    <property type="entry name" value="RVT_1"/>
    <property type="match status" value="1"/>
</dbReference>
<feature type="region of interest" description="Disordered" evidence="1">
    <location>
        <begin position="87"/>
        <end position="110"/>
    </location>
</feature>
<organism evidence="3 4">
    <name type="scientific">Labeo rohita</name>
    <name type="common">Indian major carp</name>
    <name type="synonym">Cyprinus rohita</name>
    <dbReference type="NCBI Taxonomy" id="84645"/>
    <lineage>
        <taxon>Eukaryota</taxon>
        <taxon>Metazoa</taxon>
        <taxon>Chordata</taxon>
        <taxon>Craniata</taxon>
        <taxon>Vertebrata</taxon>
        <taxon>Euteleostomi</taxon>
        <taxon>Actinopterygii</taxon>
        <taxon>Neopterygii</taxon>
        <taxon>Teleostei</taxon>
        <taxon>Ostariophysi</taxon>
        <taxon>Cypriniformes</taxon>
        <taxon>Cyprinidae</taxon>
        <taxon>Labeoninae</taxon>
        <taxon>Labeonini</taxon>
        <taxon>Labeo</taxon>
    </lineage>
</organism>
<dbReference type="InterPro" id="IPR000477">
    <property type="entry name" value="RT_dom"/>
</dbReference>
<comment type="caution">
    <text evidence="3">The sequence shown here is derived from an EMBL/GenBank/DDBJ whole genome shotgun (WGS) entry which is preliminary data.</text>
</comment>
<feature type="compositionally biased region" description="Low complexity" evidence="1">
    <location>
        <begin position="94"/>
        <end position="107"/>
    </location>
</feature>
<evidence type="ECO:0000313" key="4">
    <source>
        <dbReference type="Proteomes" id="UP000830375"/>
    </source>
</evidence>
<dbReference type="PROSITE" id="PS50878">
    <property type="entry name" value="RT_POL"/>
    <property type="match status" value="1"/>
</dbReference>
<dbReference type="PANTHER" id="PTHR19446">
    <property type="entry name" value="REVERSE TRANSCRIPTASES"/>
    <property type="match status" value="1"/>
</dbReference>
<gene>
    <name evidence="3" type="ORF">H4Q32_029728</name>
</gene>
<evidence type="ECO:0000313" key="3">
    <source>
        <dbReference type="EMBL" id="KAI2644975.1"/>
    </source>
</evidence>
<accession>A0ABQ8L2M3</accession>
<reference evidence="3 4" key="1">
    <citation type="submission" date="2022-01" db="EMBL/GenBank/DDBJ databases">
        <title>A high-quality chromosome-level genome assembly of rohu carp, Labeo rohita.</title>
        <authorList>
            <person name="Arick M.A. II"/>
            <person name="Hsu C.-Y."/>
            <person name="Magbanua Z."/>
            <person name="Pechanova O."/>
            <person name="Grover C."/>
            <person name="Miller E."/>
            <person name="Thrash A."/>
            <person name="Ezzel L."/>
            <person name="Alam S."/>
            <person name="Benzie J."/>
            <person name="Hamilton M."/>
            <person name="Karsi A."/>
            <person name="Lawrence M.L."/>
            <person name="Peterson D.G."/>
        </authorList>
    </citation>
    <scope>NUCLEOTIDE SEQUENCE [LARGE SCALE GENOMIC DNA]</scope>
    <source>
        <strain evidence="4">BAU-BD-2019</strain>
        <tissue evidence="3">Blood</tissue>
    </source>
</reference>
<evidence type="ECO:0000259" key="2">
    <source>
        <dbReference type="PROSITE" id="PS50878"/>
    </source>
</evidence>
<feature type="domain" description="Reverse transcriptase" evidence="2">
    <location>
        <begin position="334"/>
        <end position="585"/>
    </location>
</feature>
<sequence length="1022" mass="116156">MTTQDNGTTTTTVQCICGKSCKNERGLRIHQGRMRCLKAAVTTTQRTEVTTSGKTQEEPGLEATHSAQSLLVSPTSAASHSHAMLGCPQVTVPSDSSQSPQYQQAAATRTDCGPLAQPRIQWPQALKKAEWHQFAEDVNQILEVTGKGDVDHRLLTMTTLIVNFAAERFGTVTSKPTPSAYTQSHRVRKIKCLREELKLLKRQYKAAGEEERVGLVDLRGILRKQLLTLCRAESHRRRRKERARKRAAFLANPFKLTKQLLGQKRTGQLTCSKDTINNHLKATYSDPNRERPLGPCDALLIPPEPTSEFNLKEPCQSEVEEVVRRARLWKALKVIWRRGKIAQSWRYAEGVYIPKEEKSENIDQFRVISLLSVESKIFFSIVAKRLSNFLLSNKYIDMSVQKGGIPGVPDLTNAYSSIPHKLVEVALEKHHVPQKVKGLILDYYSKFSLRVSSGQLTSDWHQLEVGIITGCTISVTLFALAMNMMVKAAEIECRGPLSKSGVRQPPIRAFMDNITVTTTAVPGARWILQGLERLMVWARMSFKPEKSRSLVLKKGKVTDEFRFRLGQHQIPSFTEKPVKSLGKAFNCSLNDRDSIRETSTDMEGWLRAVDRSGLPGRFKAWVYQHGILPRLLWPLLIYEVPMTVVEGFEQKVSSYLRRWLGLPRSLSNIALYGKTNKLRLPFGSVREEFIVARAREYLMYSGSRDAKVSGAGIVVRTGRKWRTAEAVQQAETRLKHKAILGSVAQGRAGLGSLTATRYNLASGRERQRLVEEEVRTSVEEERTSRAVAMRQQGAWMKWEQAMERNVTWKDIWTWNPQRIRFLIQGVYDILPSPSNLYTWGRVETPACPLCSKPGTLEHILSSCSKALGEGRYRWRHDQVLKTKSRENIKELLCWVALHGPRLGETRDQSTLRPDIILVSEATRQLILLELTVPWEERMEEAQERKREKYQELVEQCRINGWRTRCMPVEVGSRGFASHTLSKAYGTLGITGVNRRRAISNNVEAVEKASRWLWLKRGERWGR</sequence>
<proteinExistence type="predicted"/>
<evidence type="ECO:0000256" key="1">
    <source>
        <dbReference type="SAM" id="MobiDB-lite"/>
    </source>
</evidence>
<dbReference type="CDD" id="cd01650">
    <property type="entry name" value="RT_nLTR_like"/>
    <property type="match status" value="1"/>
</dbReference>
<protein>
    <submittedName>
        <fullName evidence="3">Retrovirus-related Pol polyprotein from type-2 retrotransposable element R2DM</fullName>
    </submittedName>
</protein>
<keyword evidence="4" id="KW-1185">Reference proteome</keyword>
<feature type="compositionally biased region" description="Low complexity" evidence="1">
    <location>
        <begin position="42"/>
        <end position="51"/>
    </location>
</feature>
<dbReference type="EMBL" id="JACTAM010002368">
    <property type="protein sequence ID" value="KAI2644975.1"/>
    <property type="molecule type" value="Genomic_DNA"/>
</dbReference>